<comment type="caution">
    <text evidence="2">The sequence shown here is derived from an EMBL/GenBank/DDBJ whole genome shotgun (WGS) entry which is preliminary data.</text>
</comment>
<keyword evidence="3" id="KW-1185">Reference proteome</keyword>
<dbReference type="RefSeq" id="WP_200342179.1">
    <property type="nucleotide sequence ID" value="NZ_NRRL01000063.1"/>
</dbReference>
<evidence type="ECO:0000256" key="1">
    <source>
        <dbReference type="SAM" id="Coils"/>
    </source>
</evidence>
<organism evidence="2 3">
    <name type="scientific">Rhodovibrio sodomensis</name>
    <dbReference type="NCBI Taxonomy" id="1088"/>
    <lineage>
        <taxon>Bacteria</taxon>
        <taxon>Pseudomonadati</taxon>
        <taxon>Pseudomonadota</taxon>
        <taxon>Alphaproteobacteria</taxon>
        <taxon>Rhodospirillales</taxon>
        <taxon>Rhodovibrionaceae</taxon>
        <taxon>Rhodovibrio</taxon>
    </lineage>
</organism>
<keyword evidence="1" id="KW-0175">Coiled coil</keyword>
<dbReference type="Proteomes" id="UP001296873">
    <property type="component" value="Unassembled WGS sequence"/>
</dbReference>
<name>A0ABS1DH88_9PROT</name>
<evidence type="ECO:0000313" key="3">
    <source>
        <dbReference type="Proteomes" id="UP001296873"/>
    </source>
</evidence>
<protein>
    <submittedName>
        <fullName evidence="2">Uncharacterized protein</fullName>
    </submittedName>
</protein>
<feature type="coiled-coil region" evidence="1">
    <location>
        <begin position="45"/>
        <end position="107"/>
    </location>
</feature>
<proteinExistence type="predicted"/>
<reference evidence="2 3" key="1">
    <citation type="journal article" date="2020" name="Microorganisms">
        <title>Osmotic Adaptation and Compatible Solute Biosynthesis of Phototrophic Bacteria as Revealed from Genome Analyses.</title>
        <authorList>
            <person name="Imhoff J.F."/>
            <person name="Rahn T."/>
            <person name="Kunzel S."/>
            <person name="Keller A."/>
            <person name="Neulinger S.C."/>
        </authorList>
    </citation>
    <scope>NUCLEOTIDE SEQUENCE [LARGE SCALE GENOMIC DNA]</scope>
    <source>
        <strain evidence="2 3">DSM 9895</strain>
    </source>
</reference>
<evidence type="ECO:0000313" key="2">
    <source>
        <dbReference type="EMBL" id="MBK1669834.1"/>
    </source>
</evidence>
<gene>
    <name evidence="2" type="ORF">CKO28_17500</name>
</gene>
<sequence>MYGVDNNWLQGALIGQNFAMGRERAQHRNDVEALSGAVASAAAKMRSAQRARDRAIRDRDVAQERESELSSQLFAEREANALKDSEIARLKTENERLRREAAFERCAARGYEILAAAIERKAVTDEKHRRALDMPVECPLTGDLVPLRKQMVSNAILLAGAEEGVDEAALREWLLSPTGRRQG</sequence>
<accession>A0ABS1DH88</accession>
<dbReference type="EMBL" id="NRRL01000063">
    <property type="protein sequence ID" value="MBK1669834.1"/>
    <property type="molecule type" value="Genomic_DNA"/>
</dbReference>